<keyword evidence="1" id="KW-0472">Membrane</keyword>
<protein>
    <submittedName>
        <fullName evidence="2">Uncharacterized protein</fullName>
    </submittedName>
</protein>
<organism evidence="2 3">
    <name type="scientific">Paenibacillus rhizosphaerae</name>
    <dbReference type="NCBI Taxonomy" id="297318"/>
    <lineage>
        <taxon>Bacteria</taxon>
        <taxon>Bacillati</taxon>
        <taxon>Bacillota</taxon>
        <taxon>Bacilli</taxon>
        <taxon>Bacillales</taxon>
        <taxon>Paenibacillaceae</taxon>
        <taxon>Paenibacillus</taxon>
    </lineage>
</organism>
<accession>A0A839TLT7</accession>
<name>A0A839TLT7_9BACL</name>
<comment type="caution">
    <text evidence="2">The sequence shown here is derived from an EMBL/GenBank/DDBJ whole genome shotgun (WGS) entry which is preliminary data.</text>
</comment>
<feature type="transmembrane region" description="Helical" evidence="1">
    <location>
        <begin position="7"/>
        <end position="28"/>
    </location>
</feature>
<keyword evidence="1" id="KW-0812">Transmembrane</keyword>
<proteinExistence type="predicted"/>
<evidence type="ECO:0000256" key="1">
    <source>
        <dbReference type="SAM" id="Phobius"/>
    </source>
</evidence>
<evidence type="ECO:0000313" key="2">
    <source>
        <dbReference type="EMBL" id="MBB3127766.1"/>
    </source>
</evidence>
<sequence>MNKRRRAAMTIDQLIALLALVVMIIGLVSGKKS</sequence>
<dbReference type="EMBL" id="JACHXJ010000002">
    <property type="protein sequence ID" value="MBB3127766.1"/>
    <property type="molecule type" value="Genomic_DNA"/>
</dbReference>
<dbReference type="Proteomes" id="UP000517523">
    <property type="component" value="Unassembled WGS sequence"/>
</dbReference>
<reference evidence="2 3" key="1">
    <citation type="submission" date="2020-08" db="EMBL/GenBank/DDBJ databases">
        <title>Genomic Encyclopedia of Type Strains, Phase III (KMG-III): the genomes of soil and plant-associated and newly described type strains.</title>
        <authorList>
            <person name="Whitman W."/>
        </authorList>
    </citation>
    <scope>NUCLEOTIDE SEQUENCE [LARGE SCALE GENOMIC DNA]</scope>
    <source>
        <strain evidence="2 3">CECT 5831</strain>
    </source>
</reference>
<gene>
    <name evidence="2" type="ORF">FHS19_002420</name>
</gene>
<evidence type="ECO:0000313" key="3">
    <source>
        <dbReference type="Proteomes" id="UP000517523"/>
    </source>
</evidence>
<dbReference type="AlphaFoldDB" id="A0A839TLT7"/>
<keyword evidence="1" id="KW-1133">Transmembrane helix</keyword>